<sequence>MPALALEALLQQTEAIPSLPRMVAQVLQELQRDEPDAHRLIDGIGAEPGLTAQVLKMANSPLWGLPRRIDSVAEAVTVLGMDALRSVVQAVALGACFRSVPGVDLELFWRYSVQAAQICRPLARSLGLPPGSAWTAGLMHASGELVMHLGMPQEMAALDWHVALFDLHRAAAQQARFGYSYAGVGAALAQRWHFPDRIVRALRHQLAPFEGDVHEPLAGVVHLASWRARAQAMNLDREAMRATFPDAVTMLLGLSPDAVLDQDPQPWASAGALAAFLP</sequence>
<comment type="caution">
    <text evidence="2">The sequence shown here is derived from an EMBL/GenBank/DDBJ whole genome shotgun (WGS) entry which is preliminary data.</text>
</comment>
<dbReference type="RefSeq" id="WP_185970056.1">
    <property type="nucleotide sequence ID" value="NZ_VJNB01000003.1"/>
</dbReference>
<gene>
    <name evidence="2" type="ORF">Talka_00822</name>
</gene>
<dbReference type="SUPFAM" id="SSF109604">
    <property type="entry name" value="HD-domain/PDEase-like"/>
    <property type="match status" value="1"/>
</dbReference>
<dbReference type="Pfam" id="PF08668">
    <property type="entry name" value="HDOD"/>
    <property type="match status" value="1"/>
</dbReference>
<organism evidence="2 3">
    <name type="scientific">Tepidimonas alkaliphilus</name>
    <dbReference type="NCBI Taxonomy" id="2588942"/>
    <lineage>
        <taxon>Bacteria</taxon>
        <taxon>Pseudomonadati</taxon>
        <taxon>Pseudomonadota</taxon>
        <taxon>Betaproteobacteria</taxon>
        <taxon>Burkholderiales</taxon>
        <taxon>Tepidimonas</taxon>
    </lineage>
</organism>
<dbReference type="InterPro" id="IPR052340">
    <property type="entry name" value="RNase_Y/CdgJ"/>
</dbReference>
<dbReference type="EMBL" id="VJNB01000003">
    <property type="protein sequence ID" value="TSE20476.1"/>
    <property type="molecule type" value="Genomic_DNA"/>
</dbReference>
<reference evidence="2 3" key="1">
    <citation type="submission" date="2019-07" db="EMBL/GenBank/DDBJ databases">
        <title>Tepidimonas alkaliphilus YIM 72238 draft genome.</title>
        <authorList>
            <person name="Da Costa M.S."/>
            <person name="Froufe H.J.C."/>
            <person name="Egas C."/>
            <person name="Albuquerque L."/>
        </authorList>
    </citation>
    <scope>NUCLEOTIDE SEQUENCE [LARGE SCALE GENOMIC DNA]</scope>
    <source>
        <strain evidence="2 3">YIM 72238</strain>
    </source>
</reference>
<dbReference type="PANTHER" id="PTHR33525:SF3">
    <property type="entry name" value="RIBONUCLEASE Y"/>
    <property type="match status" value="1"/>
</dbReference>
<dbReference type="PROSITE" id="PS51833">
    <property type="entry name" value="HDOD"/>
    <property type="match status" value="1"/>
</dbReference>
<dbReference type="PANTHER" id="PTHR33525">
    <property type="match status" value="1"/>
</dbReference>
<protein>
    <submittedName>
        <fullName evidence="2">HDOD domain protein</fullName>
    </submittedName>
</protein>
<feature type="domain" description="HDOD" evidence="1">
    <location>
        <begin position="16"/>
        <end position="208"/>
    </location>
</feature>
<evidence type="ECO:0000313" key="2">
    <source>
        <dbReference type="EMBL" id="TSE20476.1"/>
    </source>
</evidence>
<dbReference type="InterPro" id="IPR013976">
    <property type="entry name" value="HDOD"/>
</dbReference>
<dbReference type="AlphaFoldDB" id="A0A554WA69"/>
<name>A0A554WA69_9BURK</name>
<evidence type="ECO:0000313" key="3">
    <source>
        <dbReference type="Proteomes" id="UP000315736"/>
    </source>
</evidence>
<keyword evidence="3" id="KW-1185">Reference proteome</keyword>
<proteinExistence type="predicted"/>
<accession>A0A554WA69</accession>
<evidence type="ECO:0000259" key="1">
    <source>
        <dbReference type="PROSITE" id="PS51833"/>
    </source>
</evidence>
<dbReference type="Gene3D" id="1.10.3210.10">
    <property type="entry name" value="Hypothetical protein af1432"/>
    <property type="match status" value="1"/>
</dbReference>
<dbReference type="Proteomes" id="UP000315736">
    <property type="component" value="Unassembled WGS sequence"/>
</dbReference>